<dbReference type="GO" id="GO:0015807">
    <property type="term" value="P:L-amino acid transport"/>
    <property type="evidence" value="ECO:0007669"/>
    <property type="project" value="TreeGrafter"/>
</dbReference>
<reference evidence="5" key="1">
    <citation type="journal article" date="2013" name="Environ. Microbiol.">
        <title>Microbiota from the distal guts of lean and obese adolescents exhibit partial functional redundancy besides clear differences in community structure.</title>
        <authorList>
            <person name="Ferrer M."/>
            <person name="Ruiz A."/>
            <person name="Lanza F."/>
            <person name="Haange S.B."/>
            <person name="Oberbach A."/>
            <person name="Till H."/>
            <person name="Bargiela R."/>
            <person name="Campoy C."/>
            <person name="Segura M.T."/>
            <person name="Richter M."/>
            <person name="von Bergen M."/>
            <person name="Seifert J."/>
            <person name="Suarez A."/>
        </authorList>
    </citation>
    <scope>NUCLEOTIDE SEQUENCE</scope>
</reference>
<evidence type="ECO:0000256" key="2">
    <source>
        <dbReference type="ARBA" id="ARBA00022448"/>
    </source>
</evidence>
<dbReference type="EMBL" id="AJWY01001164">
    <property type="protein sequence ID" value="EKC80159.1"/>
    <property type="molecule type" value="Genomic_DNA"/>
</dbReference>
<feature type="non-terminal residue" evidence="5">
    <location>
        <position position="1"/>
    </location>
</feature>
<dbReference type="Gene3D" id="3.40.50.300">
    <property type="entry name" value="P-loop containing nucleotide triphosphate hydrolases"/>
    <property type="match status" value="1"/>
</dbReference>
<organism evidence="5">
    <name type="scientific">human gut metagenome</name>
    <dbReference type="NCBI Taxonomy" id="408170"/>
    <lineage>
        <taxon>unclassified sequences</taxon>
        <taxon>metagenomes</taxon>
        <taxon>organismal metagenomes</taxon>
    </lineage>
</organism>
<proteinExistence type="inferred from homology"/>
<accession>K1UJC5</accession>
<keyword evidence="2" id="KW-0813">Transport</keyword>
<feature type="domain" description="ABC transporter" evidence="4">
    <location>
        <begin position="2"/>
        <end position="73"/>
    </location>
</feature>
<comment type="similarity">
    <text evidence="1">Belongs to the ABC transporter superfamily.</text>
</comment>
<protein>
    <submittedName>
        <fullName evidence="5">Branched-chain amino acid ABC superfamily ATP binding cassette transporter, ABC protein</fullName>
    </submittedName>
</protein>
<evidence type="ECO:0000256" key="1">
    <source>
        <dbReference type="ARBA" id="ARBA00005417"/>
    </source>
</evidence>
<sequence>KMTVQENLEMGAYIRNDKSGIDADYESVFQRLPRLKERRKQLAGTLSGGEQQMLAIGRALMAKPKMLLLDEPSMGLSPLLVNEIFEIIQDVNRSGVTVLLVEQNAKKALAIANRAYVLETGNISMSGDADTLSRDEKVRKAYLGG</sequence>
<dbReference type="Pfam" id="PF00005">
    <property type="entry name" value="ABC_tran"/>
    <property type="match status" value="1"/>
</dbReference>
<dbReference type="AlphaFoldDB" id="K1UJC5"/>
<dbReference type="SUPFAM" id="SSF52540">
    <property type="entry name" value="P-loop containing nucleoside triphosphate hydrolases"/>
    <property type="match status" value="1"/>
</dbReference>
<evidence type="ECO:0000259" key="4">
    <source>
        <dbReference type="Pfam" id="PF00005"/>
    </source>
</evidence>
<evidence type="ECO:0000256" key="3">
    <source>
        <dbReference type="ARBA" id="ARBA00022970"/>
    </source>
</evidence>
<gene>
    <name evidence="5" type="ORF">LEA_01679</name>
</gene>
<name>K1UJC5_9ZZZZ</name>
<evidence type="ECO:0000313" key="5">
    <source>
        <dbReference type="EMBL" id="EKC80159.1"/>
    </source>
</evidence>
<dbReference type="InterPro" id="IPR003439">
    <property type="entry name" value="ABC_transporter-like_ATP-bd"/>
</dbReference>
<dbReference type="InterPro" id="IPR052156">
    <property type="entry name" value="BCAA_Transport_ATP-bd_LivF"/>
</dbReference>
<dbReference type="PANTHER" id="PTHR43820:SF4">
    <property type="entry name" value="HIGH-AFFINITY BRANCHED-CHAIN AMINO ACID TRANSPORT ATP-BINDING PROTEIN LIVF"/>
    <property type="match status" value="1"/>
</dbReference>
<dbReference type="PANTHER" id="PTHR43820">
    <property type="entry name" value="HIGH-AFFINITY BRANCHED-CHAIN AMINO ACID TRANSPORT ATP-BINDING PROTEIN LIVF"/>
    <property type="match status" value="1"/>
</dbReference>
<dbReference type="GO" id="GO:0015658">
    <property type="term" value="F:branched-chain amino acid transmembrane transporter activity"/>
    <property type="evidence" value="ECO:0007669"/>
    <property type="project" value="TreeGrafter"/>
</dbReference>
<dbReference type="InterPro" id="IPR027417">
    <property type="entry name" value="P-loop_NTPase"/>
</dbReference>
<comment type="caution">
    <text evidence="5">The sequence shown here is derived from an EMBL/GenBank/DDBJ whole genome shotgun (WGS) entry which is preliminary data.</text>
</comment>
<keyword evidence="3" id="KW-0029">Amino-acid transport</keyword>
<dbReference type="GO" id="GO:0016887">
    <property type="term" value="F:ATP hydrolysis activity"/>
    <property type="evidence" value="ECO:0007669"/>
    <property type="project" value="InterPro"/>
</dbReference>
<dbReference type="GO" id="GO:0005524">
    <property type="term" value="F:ATP binding"/>
    <property type="evidence" value="ECO:0007669"/>
    <property type="project" value="InterPro"/>
</dbReference>